<dbReference type="AlphaFoldDB" id="B6CWK1"/>
<accession>B6CWK1</accession>
<keyword evidence="1" id="KW-1133">Transmembrane helix</keyword>
<reference evidence="2" key="1">
    <citation type="submission" date="2008-03" db="EMBL/GenBank/DDBJ databases">
        <title>The complete mitochondrial nucleotide sequence of Bungarus multicinctus in China.</title>
        <authorList>
            <person name="Chen N."/>
            <person name="Zhao S."/>
            <person name="Han L."/>
        </authorList>
    </citation>
    <scope>NUCLEOTIDE SEQUENCE</scope>
</reference>
<feature type="transmembrane region" description="Helical" evidence="1">
    <location>
        <begin position="6"/>
        <end position="24"/>
    </location>
</feature>
<keyword evidence="2" id="KW-0496">Mitochondrion</keyword>
<protein>
    <submittedName>
        <fullName evidence="2">ATP synthase F0 subunit 8</fullName>
    </submittedName>
</protein>
<gene>
    <name evidence="2" type="primary">ATP8</name>
</gene>
<geneLocation type="mitochondrion" evidence="2"/>
<evidence type="ECO:0000256" key="1">
    <source>
        <dbReference type="SAM" id="Phobius"/>
    </source>
</evidence>
<keyword evidence="1" id="KW-0812">Transmembrane</keyword>
<evidence type="ECO:0000313" key="2">
    <source>
        <dbReference type="EMBL" id="ACB36656.1"/>
    </source>
</evidence>
<organism evidence="2">
    <name type="scientific">Bungarus multicinctus</name>
    <name type="common">Many-banded krait</name>
    <dbReference type="NCBI Taxonomy" id="8616"/>
    <lineage>
        <taxon>Eukaryota</taxon>
        <taxon>Metazoa</taxon>
        <taxon>Chordata</taxon>
        <taxon>Craniata</taxon>
        <taxon>Vertebrata</taxon>
        <taxon>Euteleostomi</taxon>
        <taxon>Lepidosauria</taxon>
        <taxon>Squamata</taxon>
        <taxon>Bifurcata</taxon>
        <taxon>Unidentata</taxon>
        <taxon>Episquamata</taxon>
        <taxon>Toxicofera</taxon>
        <taxon>Serpentes</taxon>
        <taxon>Colubroidea</taxon>
        <taxon>Elapidae</taxon>
        <taxon>Bungarinae</taxon>
        <taxon>Bungarus</taxon>
    </lineage>
</organism>
<dbReference type="EMBL" id="EU579522">
    <property type="protein sequence ID" value="ACB36656.1"/>
    <property type="molecule type" value="Genomic_DNA"/>
</dbReference>
<keyword evidence="1" id="KW-0472">Membrane</keyword>
<name>B6CWK1_BUNMU</name>
<proteinExistence type="predicted"/>
<sequence>MPQLSTIYIFLIFSWTWLMLCLIMQKINTILMNKDTKLYTKPINLSPILPWT</sequence>